<proteinExistence type="predicted"/>
<evidence type="ECO:0000256" key="1">
    <source>
        <dbReference type="SAM" id="MobiDB-lite"/>
    </source>
</evidence>
<dbReference type="AlphaFoldDB" id="A0AAE1J334"/>
<reference evidence="2" key="1">
    <citation type="submission" date="2023-10" db="EMBL/GenBank/DDBJ databases">
        <title>Chromosome-level genome of the transformable northern wattle, Acacia crassicarpa.</title>
        <authorList>
            <person name="Massaro I."/>
            <person name="Sinha N.R."/>
            <person name="Poethig S."/>
            <person name="Leichty A.R."/>
        </authorList>
    </citation>
    <scope>NUCLEOTIDE SEQUENCE</scope>
    <source>
        <strain evidence="2">Acra3RX</strain>
        <tissue evidence="2">Leaf</tissue>
    </source>
</reference>
<dbReference type="PANTHER" id="PTHR35704:SF1">
    <property type="entry name" value="OS02G0254600 PROTEIN"/>
    <property type="match status" value="1"/>
</dbReference>
<feature type="region of interest" description="Disordered" evidence="1">
    <location>
        <begin position="1"/>
        <end position="43"/>
    </location>
</feature>
<organism evidence="2 3">
    <name type="scientific">Acacia crassicarpa</name>
    <name type="common">northern wattle</name>
    <dbReference type="NCBI Taxonomy" id="499986"/>
    <lineage>
        <taxon>Eukaryota</taxon>
        <taxon>Viridiplantae</taxon>
        <taxon>Streptophyta</taxon>
        <taxon>Embryophyta</taxon>
        <taxon>Tracheophyta</taxon>
        <taxon>Spermatophyta</taxon>
        <taxon>Magnoliopsida</taxon>
        <taxon>eudicotyledons</taxon>
        <taxon>Gunneridae</taxon>
        <taxon>Pentapetalae</taxon>
        <taxon>rosids</taxon>
        <taxon>fabids</taxon>
        <taxon>Fabales</taxon>
        <taxon>Fabaceae</taxon>
        <taxon>Caesalpinioideae</taxon>
        <taxon>mimosoid clade</taxon>
        <taxon>Acacieae</taxon>
        <taxon>Acacia</taxon>
    </lineage>
</organism>
<evidence type="ECO:0000313" key="2">
    <source>
        <dbReference type="EMBL" id="KAK4262896.1"/>
    </source>
</evidence>
<evidence type="ECO:0000313" key="3">
    <source>
        <dbReference type="Proteomes" id="UP001293593"/>
    </source>
</evidence>
<gene>
    <name evidence="2" type="ORF">QN277_028391</name>
</gene>
<feature type="region of interest" description="Disordered" evidence="1">
    <location>
        <begin position="85"/>
        <end position="106"/>
    </location>
</feature>
<keyword evidence="3" id="KW-1185">Reference proteome</keyword>
<protein>
    <submittedName>
        <fullName evidence="2">Uncharacterized protein</fullName>
    </submittedName>
</protein>
<dbReference type="Proteomes" id="UP001293593">
    <property type="component" value="Unassembled WGS sequence"/>
</dbReference>
<sequence length="106" mass="12586">MGNCMERSSDEIRWQGQEHEEKEQVKQKQVEEEEEEGGEGKKRVRIKVVLTREELQWLILQLNQKQAIGLDQVLEEIQRSREKAEQGWKPSLESIMEIPEVPEMDR</sequence>
<accession>A0AAE1J334</accession>
<dbReference type="PANTHER" id="PTHR35704">
    <property type="entry name" value="OS02G0254600 PROTEIN"/>
    <property type="match status" value="1"/>
</dbReference>
<name>A0AAE1J334_9FABA</name>
<feature type="compositionally biased region" description="Basic and acidic residues" evidence="1">
    <location>
        <begin position="7"/>
        <end position="30"/>
    </location>
</feature>
<comment type="caution">
    <text evidence="2">The sequence shown here is derived from an EMBL/GenBank/DDBJ whole genome shotgun (WGS) entry which is preliminary data.</text>
</comment>
<dbReference type="EMBL" id="JAWXYG010000009">
    <property type="protein sequence ID" value="KAK4262896.1"/>
    <property type="molecule type" value="Genomic_DNA"/>
</dbReference>